<dbReference type="CDD" id="cd17370">
    <property type="entry name" value="MFS_MJ1317_like"/>
    <property type="match status" value="1"/>
</dbReference>
<dbReference type="PANTHER" id="PTHR23518:SF2">
    <property type="entry name" value="MAJOR FACILITATOR SUPERFAMILY TRANSPORTER"/>
    <property type="match status" value="1"/>
</dbReference>
<reference evidence="2" key="1">
    <citation type="journal article" date="2014" name="Int. J. Syst. Evol. Microbiol.">
        <title>Complete genome sequence of Corynebacterium casei LMG S-19264T (=DSM 44701T), isolated from a smear-ripened cheese.</title>
        <authorList>
            <consortium name="US DOE Joint Genome Institute (JGI-PGF)"/>
            <person name="Walter F."/>
            <person name="Albersmeier A."/>
            <person name="Kalinowski J."/>
            <person name="Ruckert C."/>
        </authorList>
    </citation>
    <scope>NUCLEOTIDE SEQUENCE</scope>
    <source>
        <strain evidence="2">JCM 13583</strain>
    </source>
</reference>
<feature type="transmembrane region" description="Helical" evidence="1">
    <location>
        <begin position="364"/>
        <end position="384"/>
    </location>
</feature>
<dbReference type="EMBL" id="BMNY01000001">
    <property type="protein sequence ID" value="GGM71437.1"/>
    <property type="molecule type" value="Genomic_DNA"/>
</dbReference>
<keyword evidence="1" id="KW-0472">Membrane</keyword>
<feature type="transmembrane region" description="Helical" evidence="1">
    <location>
        <begin position="44"/>
        <end position="66"/>
    </location>
</feature>
<dbReference type="Proteomes" id="UP000632195">
    <property type="component" value="Unassembled WGS sequence"/>
</dbReference>
<evidence type="ECO:0000256" key="1">
    <source>
        <dbReference type="SAM" id="Phobius"/>
    </source>
</evidence>
<evidence type="ECO:0000313" key="2">
    <source>
        <dbReference type="EMBL" id="GGM71437.1"/>
    </source>
</evidence>
<dbReference type="PANTHER" id="PTHR23518">
    <property type="entry name" value="C-METHYLTRANSFERASE"/>
    <property type="match status" value="1"/>
</dbReference>
<gene>
    <name evidence="2" type="ORF">GCM10007108_06950</name>
</gene>
<dbReference type="RefSeq" id="WP_188680344.1">
    <property type="nucleotide sequence ID" value="NZ_BMNY01000001.1"/>
</dbReference>
<keyword evidence="1" id="KW-1133">Transmembrane helix</keyword>
<protein>
    <submittedName>
        <fullName evidence="2">MFS transporter</fullName>
    </submittedName>
</protein>
<name>A0AA37BQT2_9ARCH</name>
<feature type="transmembrane region" description="Helical" evidence="1">
    <location>
        <begin position="141"/>
        <end position="160"/>
    </location>
</feature>
<keyword evidence="3" id="KW-1185">Reference proteome</keyword>
<dbReference type="InterPro" id="IPR036259">
    <property type="entry name" value="MFS_trans_sf"/>
</dbReference>
<dbReference type="InterPro" id="IPR011701">
    <property type="entry name" value="MFS"/>
</dbReference>
<dbReference type="Pfam" id="PF07690">
    <property type="entry name" value="MFS_1"/>
    <property type="match status" value="1"/>
</dbReference>
<comment type="caution">
    <text evidence="2">The sequence shown here is derived from an EMBL/GenBank/DDBJ whole genome shotgun (WGS) entry which is preliminary data.</text>
</comment>
<feature type="transmembrane region" description="Helical" evidence="1">
    <location>
        <begin position="205"/>
        <end position="230"/>
    </location>
</feature>
<evidence type="ECO:0000313" key="3">
    <source>
        <dbReference type="Proteomes" id="UP000632195"/>
    </source>
</evidence>
<feature type="transmembrane region" description="Helical" evidence="1">
    <location>
        <begin position="268"/>
        <end position="292"/>
    </location>
</feature>
<reference evidence="2" key="2">
    <citation type="submission" date="2022-09" db="EMBL/GenBank/DDBJ databases">
        <authorList>
            <person name="Sun Q."/>
            <person name="Ohkuma M."/>
        </authorList>
    </citation>
    <scope>NUCLEOTIDE SEQUENCE</scope>
    <source>
        <strain evidence="2">JCM 13583</strain>
    </source>
</reference>
<dbReference type="SUPFAM" id="SSF103473">
    <property type="entry name" value="MFS general substrate transporter"/>
    <property type="match status" value="1"/>
</dbReference>
<feature type="transmembrane region" description="Helical" evidence="1">
    <location>
        <begin position="242"/>
        <end position="259"/>
    </location>
</feature>
<accession>A0AA37BQT2</accession>
<keyword evidence="1" id="KW-0812">Transmembrane</keyword>
<organism evidence="2 3">
    <name type="scientific">Thermogymnomonas acidicola</name>
    <dbReference type="NCBI Taxonomy" id="399579"/>
    <lineage>
        <taxon>Archaea</taxon>
        <taxon>Methanobacteriati</taxon>
        <taxon>Thermoplasmatota</taxon>
        <taxon>Thermoplasmata</taxon>
        <taxon>Thermoplasmatales</taxon>
        <taxon>Thermogymnomonas</taxon>
    </lineage>
</organism>
<feature type="transmembrane region" description="Helical" evidence="1">
    <location>
        <begin position="12"/>
        <end position="32"/>
    </location>
</feature>
<sequence length="398" mass="42015">MMERSSLGRDVLMISFSAFFADLGYQAVIAGYPLYLTVALGAPVFVYGIAEALNYGVGSLFSYIGGRISDRFGRKRVAIVGNSLIPILSFTGLVRSVPGAVATFASGWWSRNFRSPARRALLASAAGPEDRSRAFAFLHSLDVGGGMIATVLVILLLLIRLPLYEIFLFTVPPLVISTLLLVPVRDSGRQAEGAGSQGKYVMSRAAFFSVLAGTALFGFSYYSAGFTIIVSERISGSEELGVLSYTILMAASSLTGFALSRFRLRKDLFLLSLPGYLLAGISSLGISASIVFGAGLPGVYTAVALLGVSLGFVETLEPTIISRAVSASGTGRGMGSLSGMRSVGLFLSNLAMGTLFSVQPYYAFYYATAVSTAAAILVMCGSILENRWKNNGAPATVN</sequence>
<feature type="transmembrane region" description="Helical" evidence="1">
    <location>
        <begin position="166"/>
        <end position="184"/>
    </location>
</feature>
<dbReference type="GO" id="GO:0022857">
    <property type="term" value="F:transmembrane transporter activity"/>
    <property type="evidence" value="ECO:0007669"/>
    <property type="project" value="InterPro"/>
</dbReference>
<dbReference type="Gene3D" id="1.20.1250.20">
    <property type="entry name" value="MFS general substrate transporter like domains"/>
    <property type="match status" value="1"/>
</dbReference>
<proteinExistence type="predicted"/>
<dbReference type="AlphaFoldDB" id="A0AA37BQT2"/>